<dbReference type="Pfam" id="PF07701">
    <property type="entry name" value="HNOBA"/>
    <property type="match status" value="1"/>
</dbReference>
<evidence type="ECO:0000313" key="7">
    <source>
        <dbReference type="Proteomes" id="UP001529510"/>
    </source>
</evidence>
<dbReference type="EC" id="4.6.1.2" evidence="1"/>
<dbReference type="InterPro" id="IPR011645">
    <property type="entry name" value="HNOB_dom_associated"/>
</dbReference>
<sequence>MLYLASPLLRSLQELEEHCMHLSDIAPHDATRDLILLNQQRLAEMELSNQLERKKEELHQLSKHLEEEKKKTENLLYAMLPKHVANQLKEGKRVEA</sequence>
<evidence type="ECO:0000256" key="3">
    <source>
        <dbReference type="ARBA" id="ARBA00023293"/>
    </source>
</evidence>
<keyword evidence="2" id="KW-0547">Nucleotide-binding</keyword>
<evidence type="ECO:0000256" key="4">
    <source>
        <dbReference type="SAM" id="Coils"/>
    </source>
</evidence>
<dbReference type="GO" id="GO:0000166">
    <property type="term" value="F:nucleotide binding"/>
    <property type="evidence" value="ECO:0007669"/>
    <property type="project" value="UniProtKB-KW"/>
</dbReference>
<keyword evidence="4" id="KW-0175">Coiled coil</keyword>
<dbReference type="AlphaFoldDB" id="A0ABD0PH39"/>
<dbReference type="EMBL" id="JAMKFB020000015">
    <property type="protein sequence ID" value="KAL0173368.1"/>
    <property type="molecule type" value="Genomic_DNA"/>
</dbReference>
<accession>A0ABD0PH39</accession>
<evidence type="ECO:0000259" key="5">
    <source>
        <dbReference type="Pfam" id="PF07701"/>
    </source>
</evidence>
<dbReference type="GO" id="GO:0004383">
    <property type="term" value="F:guanylate cyclase activity"/>
    <property type="evidence" value="ECO:0007669"/>
    <property type="project" value="UniProtKB-EC"/>
</dbReference>
<organism evidence="6 7">
    <name type="scientific">Cirrhinus mrigala</name>
    <name type="common">Mrigala</name>
    <dbReference type="NCBI Taxonomy" id="683832"/>
    <lineage>
        <taxon>Eukaryota</taxon>
        <taxon>Metazoa</taxon>
        <taxon>Chordata</taxon>
        <taxon>Craniata</taxon>
        <taxon>Vertebrata</taxon>
        <taxon>Euteleostomi</taxon>
        <taxon>Actinopterygii</taxon>
        <taxon>Neopterygii</taxon>
        <taxon>Teleostei</taxon>
        <taxon>Ostariophysi</taxon>
        <taxon>Cypriniformes</taxon>
        <taxon>Cyprinidae</taxon>
        <taxon>Labeoninae</taxon>
        <taxon>Labeonini</taxon>
        <taxon>Cirrhinus</taxon>
    </lineage>
</organism>
<feature type="domain" description="Haem NO binding associated" evidence="5">
    <location>
        <begin position="1"/>
        <end position="88"/>
    </location>
</feature>
<evidence type="ECO:0000256" key="1">
    <source>
        <dbReference type="ARBA" id="ARBA00012202"/>
    </source>
</evidence>
<dbReference type="PANTHER" id="PTHR45655:SF15">
    <property type="entry name" value="GUANYLATE CYCLASE"/>
    <property type="match status" value="1"/>
</dbReference>
<dbReference type="Gene3D" id="6.10.250.780">
    <property type="match status" value="1"/>
</dbReference>
<reference evidence="6 7" key="1">
    <citation type="submission" date="2024-05" db="EMBL/GenBank/DDBJ databases">
        <title>Genome sequencing and assembly of Indian major carp, Cirrhinus mrigala (Hamilton, 1822).</title>
        <authorList>
            <person name="Mohindra V."/>
            <person name="Chowdhury L.M."/>
            <person name="Lal K."/>
            <person name="Jena J.K."/>
        </authorList>
    </citation>
    <scope>NUCLEOTIDE SEQUENCE [LARGE SCALE GENOMIC DNA]</scope>
    <source>
        <strain evidence="6">CM1030</strain>
        <tissue evidence="6">Blood</tissue>
    </source>
</reference>
<comment type="caution">
    <text evidence="6">The sequence shown here is derived from an EMBL/GenBank/DDBJ whole genome shotgun (WGS) entry which is preliminary data.</text>
</comment>
<keyword evidence="7" id="KW-1185">Reference proteome</keyword>
<protein>
    <recommendedName>
        <fullName evidence="1">guanylate cyclase</fullName>
        <ecNumber evidence="1">4.6.1.2</ecNumber>
    </recommendedName>
</protein>
<dbReference type="Proteomes" id="UP001529510">
    <property type="component" value="Unassembled WGS sequence"/>
</dbReference>
<name>A0ABD0PH39_CIRMR</name>
<feature type="non-terminal residue" evidence="6">
    <location>
        <position position="96"/>
    </location>
</feature>
<evidence type="ECO:0000256" key="2">
    <source>
        <dbReference type="ARBA" id="ARBA00022741"/>
    </source>
</evidence>
<feature type="coiled-coil region" evidence="4">
    <location>
        <begin position="37"/>
        <end position="75"/>
    </location>
</feature>
<keyword evidence="3" id="KW-0141">cGMP biosynthesis</keyword>
<proteinExistence type="predicted"/>
<evidence type="ECO:0000313" key="6">
    <source>
        <dbReference type="EMBL" id="KAL0173368.1"/>
    </source>
</evidence>
<gene>
    <name evidence="6" type="ORF">M9458_029336</name>
</gene>
<dbReference type="PANTHER" id="PTHR45655">
    <property type="entry name" value="GUANYLATE CYCLASE SOLUBLE SUBUNIT BETA-2"/>
    <property type="match status" value="1"/>
</dbReference>